<evidence type="ECO:0000313" key="8">
    <source>
        <dbReference type="EMBL" id="ODR61818.1"/>
    </source>
</evidence>
<dbReference type="Proteomes" id="UP000094271">
    <property type="component" value="Unassembled WGS sequence"/>
</dbReference>
<dbReference type="PROSITE" id="PS01124">
    <property type="entry name" value="HTH_ARAC_FAMILY_2"/>
    <property type="match status" value="1"/>
</dbReference>
<dbReference type="AlphaFoldDB" id="A0A1E3A427"/>
<dbReference type="Proteomes" id="UP000094067">
    <property type="component" value="Unassembled WGS sequence"/>
</dbReference>
<evidence type="ECO:0000256" key="4">
    <source>
        <dbReference type="SAM" id="Phobius"/>
    </source>
</evidence>
<dbReference type="EMBL" id="MEHA01000010">
    <property type="protein sequence ID" value="ODR50637.1"/>
    <property type="molecule type" value="Genomic_DNA"/>
</dbReference>
<dbReference type="SMART" id="SM00342">
    <property type="entry name" value="HTH_ARAC"/>
    <property type="match status" value="1"/>
</dbReference>
<accession>A0A1E3A427</accession>
<dbReference type="Proteomes" id="UP000094869">
    <property type="component" value="Unassembled WGS sequence"/>
</dbReference>
<feature type="domain" description="HTH araC/xylS-type" evidence="5">
    <location>
        <begin position="654"/>
        <end position="753"/>
    </location>
</feature>
<keyword evidence="1" id="KW-0805">Transcription regulation</keyword>
<dbReference type="InterPro" id="IPR009057">
    <property type="entry name" value="Homeodomain-like_sf"/>
</dbReference>
<evidence type="ECO:0000313" key="7">
    <source>
        <dbReference type="EMBL" id="ODR50637.1"/>
    </source>
</evidence>
<dbReference type="GO" id="GO:0043565">
    <property type="term" value="F:sequence-specific DNA binding"/>
    <property type="evidence" value="ECO:0007669"/>
    <property type="project" value="InterPro"/>
</dbReference>
<feature type="transmembrane region" description="Helical" evidence="4">
    <location>
        <begin position="298"/>
        <end position="317"/>
    </location>
</feature>
<evidence type="ECO:0000313" key="9">
    <source>
        <dbReference type="Proteomes" id="UP000094067"/>
    </source>
</evidence>
<keyword evidence="2" id="KW-0238">DNA-binding</keyword>
<proteinExistence type="predicted"/>
<dbReference type="Pfam" id="PF12833">
    <property type="entry name" value="HTH_18"/>
    <property type="match status" value="1"/>
</dbReference>
<protein>
    <submittedName>
        <fullName evidence="6">HTH-type transcriptional regulator YesS</fullName>
    </submittedName>
</protein>
<keyword evidence="4" id="KW-0472">Membrane</keyword>
<keyword evidence="11" id="KW-1185">Reference proteome</keyword>
<feature type="transmembrane region" description="Helical" evidence="4">
    <location>
        <begin position="12"/>
        <end position="30"/>
    </location>
</feature>
<dbReference type="EMBL" id="MCGH01000003">
    <property type="protein sequence ID" value="ODM03510.1"/>
    <property type="molecule type" value="Genomic_DNA"/>
</dbReference>
<reference evidence="6 9" key="1">
    <citation type="submission" date="2016-07" db="EMBL/GenBank/DDBJ databases">
        <title>Characterization of isolates of Eisenbergiella tayi derived from blood cultures, using whole genome sequencing.</title>
        <authorList>
            <person name="Burdz T."/>
            <person name="Wiebe D."/>
            <person name="Huynh C."/>
            <person name="Bernard K."/>
        </authorList>
    </citation>
    <scope>NUCLEOTIDE SEQUENCE [LARGE SCALE GENOMIC DNA]</scope>
    <source>
        <strain evidence="6 9">NML 110608</strain>
    </source>
</reference>
<evidence type="ECO:0000256" key="3">
    <source>
        <dbReference type="ARBA" id="ARBA00023163"/>
    </source>
</evidence>
<dbReference type="OrthoDB" id="9772607at2"/>
<name>A0A1E3A427_9FIRM</name>
<evidence type="ECO:0000259" key="5">
    <source>
        <dbReference type="PROSITE" id="PS01124"/>
    </source>
</evidence>
<reference evidence="8 11" key="2">
    <citation type="submission" date="2016-08" db="EMBL/GenBank/DDBJ databases">
        <title>Characterization of Isolates of Eisenbergiella tayi Derived from Blood Cultures, Using Whole Genome Sequencing.</title>
        <authorList>
            <person name="Bernier A.-M."/>
            <person name="Burdz T."/>
            <person name="Wiebe D."/>
            <person name="Bernard K."/>
        </authorList>
    </citation>
    <scope>NUCLEOTIDE SEQUENCE [LARGE SCALE GENOMIC DNA]</scope>
    <source>
        <strain evidence="8 11">NML120146</strain>
    </source>
</reference>
<evidence type="ECO:0000256" key="1">
    <source>
        <dbReference type="ARBA" id="ARBA00023015"/>
    </source>
</evidence>
<evidence type="ECO:0000313" key="6">
    <source>
        <dbReference type="EMBL" id="ODM03510.1"/>
    </source>
</evidence>
<reference evidence="7 10" key="3">
    <citation type="submission" date="2016-08" db="EMBL/GenBank/DDBJ databases">
        <authorList>
            <person name="Seilhamer J.J."/>
        </authorList>
    </citation>
    <scope>NUCLEOTIDE SEQUENCE [LARGE SCALE GENOMIC DNA]</scope>
    <source>
        <strain evidence="7 10">NML150140-1</strain>
    </source>
</reference>
<dbReference type="Gene3D" id="1.10.10.60">
    <property type="entry name" value="Homeodomain-like"/>
    <property type="match status" value="2"/>
</dbReference>
<evidence type="ECO:0000313" key="11">
    <source>
        <dbReference type="Proteomes" id="UP000094869"/>
    </source>
</evidence>
<gene>
    <name evidence="6" type="primary">yesS_15</name>
    <name evidence="7" type="ORF">BEI59_14770</name>
    <name evidence="6" type="ORF">BEI61_04308</name>
    <name evidence="8" type="ORF">BEI63_00280</name>
</gene>
<keyword evidence="4" id="KW-1133">Transmembrane helix</keyword>
<dbReference type="InterPro" id="IPR018060">
    <property type="entry name" value="HTH_AraC"/>
</dbReference>
<dbReference type="PANTHER" id="PTHR43280">
    <property type="entry name" value="ARAC-FAMILY TRANSCRIPTIONAL REGULATOR"/>
    <property type="match status" value="1"/>
</dbReference>
<dbReference type="EMBL" id="MEHD01000005">
    <property type="protein sequence ID" value="ODR61818.1"/>
    <property type="molecule type" value="Genomic_DNA"/>
</dbReference>
<dbReference type="GO" id="GO:0003700">
    <property type="term" value="F:DNA-binding transcription factor activity"/>
    <property type="evidence" value="ECO:0007669"/>
    <property type="project" value="InterPro"/>
</dbReference>
<dbReference type="PANTHER" id="PTHR43280:SF28">
    <property type="entry name" value="HTH-TYPE TRANSCRIPTIONAL ACTIVATOR RHAS"/>
    <property type="match status" value="1"/>
</dbReference>
<organism evidence="6 9">
    <name type="scientific">Eisenbergiella tayi</name>
    <dbReference type="NCBI Taxonomy" id="1432052"/>
    <lineage>
        <taxon>Bacteria</taxon>
        <taxon>Bacillati</taxon>
        <taxon>Bacillota</taxon>
        <taxon>Clostridia</taxon>
        <taxon>Lachnospirales</taxon>
        <taxon>Lachnospiraceae</taxon>
        <taxon>Eisenbergiella</taxon>
    </lineage>
</organism>
<dbReference type="SUPFAM" id="SSF46689">
    <property type="entry name" value="Homeodomain-like"/>
    <property type="match status" value="1"/>
</dbReference>
<sequence length="760" mass="87220">MKRIRVIWQYILFYFIISAVPILAILFYFYPMARLVVINKAKESNVNVTRNITNTMNAQISSIYSIAREIKTDSKLTPYALTRDRYAEIEAVEELKKIVASSAVVYDVLYYMEENDTLYTKNTLIRVATYDSRYTVYKYQNREMGQFLKEMAALTDFAVLPAEPVAVSNAGIRDMITFVFPMTGKTEGSSRTIALILVEESDLTRLVDIYSGKYEDNVLIFDYDNNLVTSSNKSTEFSEAEMEELLLWDGEEDARTIETSDGNFILSKVKSKTNGWSYISYINRMELTGELDALRDQTILIVAIVLFLEFLLIGFFAQMNYRPVKRLLMVLQKVVSGESKAPGISGNEFQKMEYLFGSLYQLNDELNDKIRQAYPAIRNDLLKRLINGQLISYDVQAVNHMGEEVGVHFSYSTYCVAVASFEEGSQSVDLRTVNEFLNQPVDGIQLNIYAVSDMRKNLAVLLTNQEKEDELIDYLSKTRETLMENFGIQVWIGISNSASDIRDYSFLYVQALSAIEFLQMQKETGVIRVNDLKLGSYALKDYPVDLISQLEMAVARQEEGQIRRLTGELTKFFSDLSLPVYYIRILYRNVISCLVKGLLTCKDEAEEKEQVEWNHYLFDISYSPEALADNIQNCSSSLCKRIGRKEEKKDDPFQEILNYVGKNCLTYDFSIHSAAETFGIKVSNFSQYFKKKSGITFKQYVDCIKVDKAKALLSDTEESLEQISEMLCYSNASSFIRAFKRICEMTPGEYREKVKKEKET</sequence>
<keyword evidence="3" id="KW-0804">Transcription</keyword>
<evidence type="ECO:0000256" key="2">
    <source>
        <dbReference type="ARBA" id="ARBA00023125"/>
    </source>
</evidence>
<comment type="caution">
    <text evidence="6">The sequence shown here is derived from an EMBL/GenBank/DDBJ whole genome shotgun (WGS) entry which is preliminary data.</text>
</comment>
<dbReference type="RefSeq" id="WP_069153961.1">
    <property type="nucleotide sequence ID" value="NZ_JAQCZP010000041.1"/>
</dbReference>
<evidence type="ECO:0000313" key="10">
    <source>
        <dbReference type="Proteomes" id="UP000094271"/>
    </source>
</evidence>
<keyword evidence="4" id="KW-0812">Transmembrane</keyword>